<comment type="subcellular location">
    <subcellularLocation>
        <location evidence="1">Cell membrane</location>
        <topology evidence="1">Multi-pass membrane protein</topology>
    </subcellularLocation>
</comment>
<dbReference type="InterPro" id="IPR003352">
    <property type="entry name" value="PTS_EIIC"/>
</dbReference>
<keyword evidence="5 8" id="KW-0812">Transmembrane</keyword>
<evidence type="ECO:0000256" key="2">
    <source>
        <dbReference type="ARBA" id="ARBA00022448"/>
    </source>
</evidence>
<dbReference type="GO" id="GO:0008982">
    <property type="term" value="F:protein-N(PI)-phosphohistidine-sugar phosphotransferase activity"/>
    <property type="evidence" value="ECO:0007669"/>
    <property type="project" value="InterPro"/>
</dbReference>
<evidence type="ECO:0000256" key="6">
    <source>
        <dbReference type="ARBA" id="ARBA00022989"/>
    </source>
</evidence>
<name>A0A0J1GXS7_9GAMM</name>
<dbReference type="Pfam" id="PF13303">
    <property type="entry name" value="PTS_EIIC_2"/>
    <property type="match status" value="1"/>
</dbReference>
<feature type="transmembrane region" description="Helical" evidence="8">
    <location>
        <begin position="177"/>
        <end position="202"/>
    </location>
</feature>
<dbReference type="AlphaFoldDB" id="A0A0J1GXS7"/>
<evidence type="ECO:0000256" key="3">
    <source>
        <dbReference type="ARBA" id="ARBA00022475"/>
    </source>
</evidence>
<dbReference type="RefSeq" id="WP_047879996.1">
    <property type="nucleotide sequence ID" value="NZ_LDOT01000023.1"/>
</dbReference>
<protein>
    <submittedName>
        <fullName evidence="10">PTS sugar transporter subunit IID</fullName>
    </submittedName>
</protein>
<feature type="transmembrane region" description="Helical" evidence="8">
    <location>
        <begin position="257"/>
        <end position="278"/>
    </location>
</feature>
<sequence length="355" mass="37569">MSRTPDFPEFHPEQSILERKNISLSSRVYFVHAMSFMALGLFSSLLIGSILNTIGIKFGITLFTETLWPLAKQMTGPAIAVATAYALQAPPLVLFSVTTVGAAGAALGGPVGAFVAALIATECGKLVANETKVDILVTPAVTIGVGVWIGTFIGPYIGEMMYSLGDLIMSATRLQPLLMGVTVSVLMGMALTLPISSAAIAIMLSLNGLAAGAATVGCCVQMVGFAVMSFRENRWAGLVAQGLGTSMLQMPNIVRNYRIWIPTILTSAILGPIAIMVFELKNTPLGAGMGTSGLVGQIQSIVALEEAGWHNSEIYTVILLMHFVLPALLTLCFSELLRKIGWIKPGDLALNLPDR</sequence>
<dbReference type="Proteomes" id="UP000036097">
    <property type="component" value="Unassembled WGS sequence"/>
</dbReference>
<keyword evidence="4 10" id="KW-0762">Sugar transport</keyword>
<dbReference type="PATRIC" id="fig|1195763.3.peg.3542"/>
<feature type="transmembrane region" description="Helical" evidence="8">
    <location>
        <begin position="133"/>
        <end position="157"/>
    </location>
</feature>
<keyword evidence="3" id="KW-1003">Cell membrane</keyword>
<feature type="transmembrane region" description="Helical" evidence="8">
    <location>
        <begin position="93"/>
        <end position="121"/>
    </location>
</feature>
<evidence type="ECO:0000256" key="4">
    <source>
        <dbReference type="ARBA" id="ARBA00022597"/>
    </source>
</evidence>
<feature type="transmembrane region" description="Helical" evidence="8">
    <location>
        <begin position="285"/>
        <end position="302"/>
    </location>
</feature>
<organism evidence="10 11">
    <name type="scientific">Photobacterium aquae</name>
    <dbReference type="NCBI Taxonomy" id="1195763"/>
    <lineage>
        <taxon>Bacteria</taxon>
        <taxon>Pseudomonadati</taxon>
        <taxon>Pseudomonadota</taxon>
        <taxon>Gammaproteobacteria</taxon>
        <taxon>Vibrionales</taxon>
        <taxon>Vibrionaceae</taxon>
        <taxon>Photobacterium</taxon>
    </lineage>
</organism>
<accession>A0A0J1GXS7</accession>
<evidence type="ECO:0000313" key="10">
    <source>
        <dbReference type="EMBL" id="KLV04224.1"/>
    </source>
</evidence>
<reference evidence="10 11" key="1">
    <citation type="submission" date="2015-05" db="EMBL/GenBank/DDBJ databases">
        <title>Photobacterium galathea sp. nov.</title>
        <authorList>
            <person name="Machado H."/>
            <person name="Gram L."/>
        </authorList>
    </citation>
    <scope>NUCLEOTIDE SEQUENCE [LARGE SCALE GENOMIC DNA]</scope>
    <source>
        <strain evidence="10 11">CGMCC 1.12159</strain>
    </source>
</reference>
<evidence type="ECO:0000256" key="8">
    <source>
        <dbReference type="SAM" id="Phobius"/>
    </source>
</evidence>
<keyword evidence="6 8" id="KW-1133">Transmembrane helix</keyword>
<evidence type="ECO:0000256" key="7">
    <source>
        <dbReference type="ARBA" id="ARBA00023136"/>
    </source>
</evidence>
<dbReference type="GO" id="GO:0009401">
    <property type="term" value="P:phosphoenolpyruvate-dependent sugar phosphotransferase system"/>
    <property type="evidence" value="ECO:0007669"/>
    <property type="project" value="InterPro"/>
</dbReference>
<dbReference type="STRING" id="1195763.ABT56_16625"/>
<evidence type="ECO:0000256" key="5">
    <source>
        <dbReference type="ARBA" id="ARBA00022692"/>
    </source>
</evidence>
<keyword evidence="11" id="KW-1185">Reference proteome</keyword>
<feature type="transmembrane region" description="Helical" evidence="8">
    <location>
        <begin position="29"/>
        <end position="54"/>
    </location>
</feature>
<evidence type="ECO:0000259" key="9">
    <source>
        <dbReference type="Pfam" id="PF13303"/>
    </source>
</evidence>
<evidence type="ECO:0000313" key="11">
    <source>
        <dbReference type="Proteomes" id="UP000036097"/>
    </source>
</evidence>
<dbReference type="GO" id="GO:0005886">
    <property type="term" value="C:plasma membrane"/>
    <property type="evidence" value="ECO:0007669"/>
    <property type="project" value="UniProtKB-SubCell"/>
</dbReference>
<feature type="transmembrane region" description="Helical" evidence="8">
    <location>
        <begin position="314"/>
        <end position="334"/>
    </location>
</feature>
<feature type="transmembrane region" description="Helical" evidence="8">
    <location>
        <begin position="209"/>
        <end position="230"/>
    </location>
</feature>
<keyword evidence="7 8" id="KW-0472">Membrane</keyword>
<dbReference type="OrthoDB" id="396983at2"/>
<gene>
    <name evidence="10" type="ORF">ABT56_16625</name>
</gene>
<dbReference type="EMBL" id="LDOT01000023">
    <property type="protein sequence ID" value="KLV04224.1"/>
    <property type="molecule type" value="Genomic_DNA"/>
</dbReference>
<comment type="caution">
    <text evidence="10">The sequence shown here is derived from an EMBL/GenBank/DDBJ whole genome shotgun (WGS) entry which is preliminary data.</text>
</comment>
<evidence type="ECO:0000256" key="1">
    <source>
        <dbReference type="ARBA" id="ARBA00004651"/>
    </source>
</evidence>
<proteinExistence type="predicted"/>
<keyword evidence="2" id="KW-0813">Transport</keyword>
<feature type="domain" description="Phosphotransferase system EIIC" evidence="9">
    <location>
        <begin position="32"/>
        <end position="349"/>
    </location>
</feature>